<proteinExistence type="predicted"/>
<protein>
    <submittedName>
        <fullName evidence="6">Helix-turn-helix domain-containing protein</fullName>
    </submittedName>
</protein>
<accession>A0A6N9YJT9</accession>
<sequence>MMWYRPVPVAADMRSALVCRWTARPTGRHLLVPDACVDVLWLNDGRIVVCGPETTAWSFGLPAGAETAGVRLRPGVAAGLFRVSARQLLNRRVGLEDLIGSAPARRLAERLGEAGSLDARAVLLEEAAGRWLADRGQPEPFSANLTAALARRSWSIADLADAVGTTDRQLQRRSRDTFGYPPSTLRGILRLQRFMALASSPNGAGADLASLAYLAGYADQAHLSHDTRRIAASTPRQLLSSEAPGWHGSESVVERPAPEAQRHGGGRLQPV</sequence>
<feature type="domain" description="HTH araC/xylS-type" evidence="5">
    <location>
        <begin position="139"/>
        <end position="241"/>
    </location>
</feature>
<dbReference type="Proteomes" id="UP000469185">
    <property type="component" value="Unassembled WGS sequence"/>
</dbReference>
<evidence type="ECO:0000259" key="5">
    <source>
        <dbReference type="PROSITE" id="PS01124"/>
    </source>
</evidence>
<dbReference type="RefSeq" id="WP_163817999.1">
    <property type="nucleotide sequence ID" value="NZ_JAAGOB010000004.1"/>
</dbReference>
<evidence type="ECO:0000256" key="3">
    <source>
        <dbReference type="ARBA" id="ARBA00023163"/>
    </source>
</evidence>
<dbReference type="Pfam" id="PF20240">
    <property type="entry name" value="DUF6597"/>
    <property type="match status" value="1"/>
</dbReference>
<keyword evidence="3" id="KW-0804">Transcription</keyword>
<keyword evidence="2" id="KW-0238">DNA-binding</keyword>
<dbReference type="PANTHER" id="PTHR46796">
    <property type="entry name" value="HTH-TYPE TRANSCRIPTIONAL ACTIVATOR RHAS-RELATED"/>
    <property type="match status" value="1"/>
</dbReference>
<dbReference type="AlphaFoldDB" id="A0A6N9YJT9"/>
<dbReference type="InterPro" id="IPR050204">
    <property type="entry name" value="AraC_XylS_family_regulators"/>
</dbReference>
<dbReference type="Gene3D" id="1.10.10.60">
    <property type="entry name" value="Homeodomain-like"/>
    <property type="match status" value="1"/>
</dbReference>
<dbReference type="EMBL" id="JAAGOB010000004">
    <property type="protein sequence ID" value="NED95321.1"/>
    <property type="molecule type" value="Genomic_DNA"/>
</dbReference>
<dbReference type="InterPro" id="IPR018060">
    <property type="entry name" value="HTH_AraC"/>
</dbReference>
<evidence type="ECO:0000256" key="2">
    <source>
        <dbReference type="ARBA" id="ARBA00023125"/>
    </source>
</evidence>
<comment type="caution">
    <text evidence="6">The sequence shown here is derived from an EMBL/GenBank/DDBJ whole genome shotgun (WGS) entry which is preliminary data.</text>
</comment>
<keyword evidence="7" id="KW-1185">Reference proteome</keyword>
<organism evidence="6 7">
    <name type="scientific">Phytoactinopolyspora alkaliphila</name>
    <dbReference type="NCBI Taxonomy" id="1783498"/>
    <lineage>
        <taxon>Bacteria</taxon>
        <taxon>Bacillati</taxon>
        <taxon>Actinomycetota</taxon>
        <taxon>Actinomycetes</taxon>
        <taxon>Jiangellales</taxon>
        <taxon>Jiangellaceae</taxon>
        <taxon>Phytoactinopolyspora</taxon>
    </lineage>
</organism>
<dbReference type="GO" id="GO:0003700">
    <property type="term" value="F:DNA-binding transcription factor activity"/>
    <property type="evidence" value="ECO:0007669"/>
    <property type="project" value="InterPro"/>
</dbReference>
<reference evidence="6 7" key="1">
    <citation type="submission" date="2020-02" db="EMBL/GenBank/DDBJ databases">
        <authorList>
            <person name="Li X.-J."/>
            <person name="Feng X.-M."/>
        </authorList>
    </citation>
    <scope>NUCLEOTIDE SEQUENCE [LARGE SCALE GENOMIC DNA]</scope>
    <source>
        <strain evidence="6 7">CGMCC 4.7225</strain>
    </source>
</reference>
<dbReference type="SMART" id="SM00342">
    <property type="entry name" value="HTH_ARAC"/>
    <property type="match status" value="1"/>
</dbReference>
<evidence type="ECO:0000313" key="7">
    <source>
        <dbReference type="Proteomes" id="UP000469185"/>
    </source>
</evidence>
<gene>
    <name evidence="6" type="ORF">G1H11_08330</name>
</gene>
<feature type="region of interest" description="Disordered" evidence="4">
    <location>
        <begin position="235"/>
        <end position="271"/>
    </location>
</feature>
<dbReference type="GO" id="GO:0043565">
    <property type="term" value="F:sequence-specific DNA binding"/>
    <property type="evidence" value="ECO:0007669"/>
    <property type="project" value="InterPro"/>
</dbReference>
<evidence type="ECO:0000256" key="1">
    <source>
        <dbReference type="ARBA" id="ARBA00023015"/>
    </source>
</evidence>
<dbReference type="PROSITE" id="PS01124">
    <property type="entry name" value="HTH_ARAC_FAMILY_2"/>
    <property type="match status" value="1"/>
</dbReference>
<dbReference type="InterPro" id="IPR046532">
    <property type="entry name" value="DUF6597"/>
</dbReference>
<dbReference type="PANTHER" id="PTHR46796:SF15">
    <property type="entry name" value="BLL1074 PROTEIN"/>
    <property type="match status" value="1"/>
</dbReference>
<evidence type="ECO:0000256" key="4">
    <source>
        <dbReference type="SAM" id="MobiDB-lite"/>
    </source>
</evidence>
<dbReference type="Pfam" id="PF12833">
    <property type="entry name" value="HTH_18"/>
    <property type="match status" value="1"/>
</dbReference>
<keyword evidence="1" id="KW-0805">Transcription regulation</keyword>
<name>A0A6N9YJT9_9ACTN</name>
<evidence type="ECO:0000313" key="6">
    <source>
        <dbReference type="EMBL" id="NED95321.1"/>
    </source>
</evidence>
<feature type="compositionally biased region" description="Basic and acidic residues" evidence="4">
    <location>
        <begin position="252"/>
        <end position="262"/>
    </location>
</feature>